<keyword evidence="1" id="KW-1133">Transmembrane helix</keyword>
<organism evidence="2 3">
    <name type="scientific">Cuscuta campestris</name>
    <dbReference type="NCBI Taxonomy" id="132261"/>
    <lineage>
        <taxon>Eukaryota</taxon>
        <taxon>Viridiplantae</taxon>
        <taxon>Streptophyta</taxon>
        <taxon>Embryophyta</taxon>
        <taxon>Tracheophyta</taxon>
        <taxon>Spermatophyta</taxon>
        <taxon>Magnoliopsida</taxon>
        <taxon>eudicotyledons</taxon>
        <taxon>Gunneridae</taxon>
        <taxon>Pentapetalae</taxon>
        <taxon>asterids</taxon>
        <taxon>lamiids</taxon>
        <taxon>Solanales</taxon>
        <taxon>Convolvulaceae</taxon>
        <taxon>Cuscuteae</taxon>
        <taxon>Cuscuta</taxon>
        <taxon>Cuscuta subgen. Grammica</taxon>
        <taxon>Cuscuta sect. Cleistogrammica</taxon>
    </lineage>
</organism>
<reference evidence="2 3" key="1">
    <citation type="submission" date="2018-04" db="EMBL/GenBank/DDBJ databases">
        <authorList>
            <person name="Vogel A."/>
        </authorList>
    </citation>
    <scope>NUCLEOTIDE SEQUENCE [LARGE SCALE GENOMIC DNA]</scope>
</reference>
<protein>
    <recommendedName>
        <fullName evidence="4">J domain-containing protein</fullName>
    </recommendedName>
</protein>
<keyword evidence="3" id="KW-1185">Reference proteome</keyword>
<dbReference type="InterPro" id="IPR001623">
    <property type="entry name" value="DnaJ_domain"/>
</dbReference>
<dbReference type="InterPro" id="IPR036869">
    <property type="entry name" value="J_dom_sf"/>
</dbReference>
<evidence type="ECO:0000313" key="3">
    <source>
        <dbReference type="Proteomes" id="UP000595140"/>
    </source>
</evidence>
<dbReference type="OrthoDB" id="525159at2759"/>
<dbReference type="CDD" id="cd06257">
    <property type="entry name" value="DnaJ"/>
    <property type="match status" value="1"/>
</dbReference>
<keyword evidence="1" id="KW-0812">Transmembrane</keyword>
<name>A0A484LUV4_9ASTE</name>
<dbReference type="Proteomes" id="UP000595140">
    <property type="component" value="Unassembled WGS sequence"/>
</dbReference>
<proteinExistence type="predicted"/>
<evidence type="ECO:0000313" key="2">
    <source>
        <dbReference type="EMBL" id="VFQ80310.1"/>
    </source>
</evidence>
<feature type="transmembrane region" description="Helical" evidence="1">
    <location>
        <begin position="228"/>
        <end position="250"/>
    </location>
</feature>
<gene>
    <name evidence="2" type="ORF">CCAM_LOCUS22086</name>
</gene>
<dbReference type="EMBL" id="OOIL02002122">
    <property type="protein sequence ID" value="VFQ80310.1"/>
    <property type="molecule type" value="Genomic_DNA"/>
</dbReference>
<evidence type="ECO:0008006" key="4">
    <source>
        <dbReference type="Google" id="ProtNLM"/>
    </source>
</evidence>
<dbReference type="GO" id="GO:0031969">
    <property type="term" value="C:chloroplast membrane"/>
    <property type="evidence" value="ECO:0007669"/>
    <property type="project" value="TreeGrafter"/>
</dbReference>
<dbReference type="PANTHER" id="PTHR33372:SF5">
    <property type="entry name" value="PROTEIN CHLOROPLAST J-LIKE DOMAIN 1, CHLOROPLASTIC"/>
    <property type="match status" value="1"/>
</dbReference>
<dbReference type="PANTHER" id="PTHR33372">
    <property type="match status" value="1"/>
</dbReference>
<sequence length="288" mass="32170">MAFTVSPNSVHFPQPSHFHPRNPFRRCSIPPPILPPSSLSFPKGLANRLVVVFSASSAAGSSNSNSDLNPYEVLGVSQLAGFEKIKTAYARKHKDAERRGDEEAAKQLEIAYDRIMMSQLTQRKKGVTFGSLKVSKEIKYADKLPIVPWGPRFSKSEVKDIRINLALSAVFTTWVLIKQNADWKPLQFLAFVFVYRIFEKLKSLEPPQSLVFTEAEDNGRMLRMGRRLIRSLGLAFGCIAVASLGYTGLLNLIESTGRFIPAIIYNNQEPIVTAATAVLLYIVASYYR</sequence>
<dbReference type="AlphaFoldDB" id="A0A484LUV4"/>
<accession>A0A484LUV4</accession>
<dbReference type="InterPro" id="IPR021788">
    <property type="entry name" value="CPP1-like"/>
</dbReference>
<dbReference type="Pfam" id="PF11833">
    <property type="entry name" value="CPP1-like"/>
    <property type="match status" value="1"/>
</dbReference>
<keyword evidence="1" id="KW-0472">Membrane</keyword>
<feature type="transmembrane region" description="Helical" evidence="1">
    <location>
        <begin position="270"/>
        <end position="287"/>
    </location>
</feature>
<dbReference type="SUPFAM" id="SSF46565">
    <property type="entry name" value="Chaperone J-domain"/>
    <property type="match status" value="1"/>
</dbReference>
<evidence type="ECO:0000256" key="1">
    <source>
        <dbReference type="SAM" id="Phobius"/>
    </source>
</evidence>